<keyword evidence="3" id="KW-1185">Reference proteome</keyword>
<feature type="compositionally biased region" description="Pro residues" evidence="1">
    <location>
        <begin position="236"/>
        <end position="256"/>
    </location>
</feature>
<evidence type="ECO:0000313" key="3">
    <source>
        <dbReference type="Proteomes" id="UP001597042"/>
    </source>
</evidence>
<reference evidence="3" key="1">
    <citation type="journal article" date="2019" name="Int. J. Syst. Evol. Microbiol.">
        <title>The Global Catalogue of Microorganisms (GCM) 10K type strain sequencing project: providing services to taxonomists for standard genome sequencing and annotation.</title>
        <authorList>
            <consortium name="The Broad Institute Genomics Platform"/>
            <consortium name="The Broad Institute Genome Sequencing Center for Infectious Disease"/>
            <person name="Wu L."/>
            <person name="Ma J."/>
        </authorList>
    </citation>
    <scope>NUCLEOTIDE SEQUENCE [LARGE SCALE GENOMIC DNA]</scope>
    <source>
        <strain evidence="3">CCUG 50754</strain>
    </source>
</reference>
<dbReference type="Proteomes" id="UP001597042">
    <property type="component" value="Unassembled WGS sequence"/>
</dbReference>
<accession>A0ABW2ZNN2</accession>
<protein>
    <submittedName>
        <fullName evidence="2">Uncharacterized protein</fullName>
    </submittedName>
</protein>
<proteinExistence type="predicted"/>
<comment type="caution">
    <text evidence="2">The sequence shown here is derived from an EMBL/GenBank/DDBJ whole genome shotgun (WGS) entry which is preliminary data.</text>
</comment>
<dbReference type="RefSeq" id="WP_378752537.1">
    <property type="nucleotide sequence ID" value="NZ_JBHSSV010000010.1"/>
</dbReference>
<organism evidence="2 3">
    <name type="scientific">Microbacterium koreense</name>
    <dbReference type="NCBI Taxonomy" id="323761"/>
    <lineage>
        <taxon>Bacteria</taxon>
        <taxon>Bacillati</taxon>
        <taxon>Actinomycetota</taxon>
        <taxon>Actinomycetes</taxon>
        <taxon>Micrococcales</taxon>
        <taxon>Microbacteriaceae</taxon>
        <taxon>Microbacterium</taxon>
    </lineage>
</organism>
<evidence type="ECO:0000313" key="2">
    <source>
        <dbReference type="EMBL" id="MFD0780247.1"/>
    </source>
</evidence>
<feature type="compositionally biased region" description="Gly residues" evidence="1">
    <location>
        <begin position="272"/>
        <end position="281"/>
    </location>
</feature>
<gene>
    <name evidence="2" type="ORF">ACFQZV_02905</name>
</gene>
<sequence length="281" mass="29845">MEPLLAFLVDFWWIAPATAGAGAVGYSAVTARSRRARRIELDAARHEELIARKAVLAARADVRGAQAAVQAAQAQHGRFALGAPAVVAAKQHLQRAKQSLRSSQLAVRAARTRVKAVQARLALGTSSEPLPIETLMARHDAVTAGWLDYETDAAKALVFTQMSDARHPTTFAFLQAHAEAARLRPASVKAKVTPEQFVAYRDAVAAAEGAFAEAERSARSAAEADAKRAHREVRSPLPPRPPRGEVPPPAPAPPPRSAELDAGVWPVPGRTRGTGSGPTAR</sequence>
<evidence type="ECO:0000256" key="1">
    <source>
        <dbReference type="SAM" id="MobiDB-lite"/>
    </source>
</evidence>
<dbReference type="EMBL" id="JBHTIM010000001">
    <property type="protein sequence ID" value="MFD0780247.1"/>
    <property type="molecule type" value="Genomic_DNA"/>
</dbReference>
<feature type="region of interest" description="Disordered" evidence="1">
    <location>
        <begin position="221"/>
        <end position="281"/>
    </location>
</feature>
<name>A0ABW2ZNN2_9MICO</name>